<evidence type="ECO:0000256" key="1">
    <source>
        <dbReference type="SAM" id="Phobius"/>
    </source>
</evidence>
<keyword evidence="3" id="KW-1185">Reference proteome</keyword>
<dbReference type="EMBL" id="FWFJ01000030">
    <property type="protein sequence ID" value="SLN61221.1"/>
    <property type="molecule type" value="Genomic_DNA"/>
</dbReference>
<reference evidence="3" key="1">
    <citation type="submission" date="2017-03" db="EMBL/GenBank/DDBJ databases">
        <authorList>
            <person name="Rodrigo-Torres L."/>
            <person name="Arahal R.D."/>
            <person name="Lucena T."/>
        </authorList>
    </citation>
    <scope>NUCLEOTIDE SEQUENCE [LARGE SCALE GENOMIC DNA]</scope>
    <source>
        <strain evidence="3">CECT 8370</strain>
    </source>
</reference>
<protein>
    <submittedName>
        <fullName evidence="2">Uncharacterized protein</fullName>
    </submittedName>
</protein>
<organism evidence="2 3">
    <name type="scientific">Roseovarius gaetbuli</name>
    <dbReference type="NCBI Taxonomy" id="1356575"/>
    <lineage>
        <taxon>Bacteria</taxon>
        <taxon>Pseudomonadati</taxon>
        <taxon>Pseudomonadota</taxon>
        <taxon>Alphaproteobacteria</taxon>
        <taxon>Rhodobacterales</taxon>
        <taxon>Roseobacteraceae</taxon>
        <taxon>Roseovarius</taxon>
    </lineage>
</organism>
<proteinExistence type="predicted"/>
<keyword evidence="1" id="KW-0812">Transmembrane</keyword>
<feature type="transmembrane region" description="Helical" evidence="1">
    <location>
        <begin position="46"/>
        <end position="66"/>
    </location>
</feature>
<evidence type="ECO:0000313" key="2">
    <source>
        <dbReference type="EMBL" id="SLN61221.1"/>
    </source>
</evidence>
<accession>A0A1X6ZU40</accession>
<evidence type="ECO:0000313" key="3">
    <source>
        <dbReference type="Proteomes" id="UP000194012"/>
    </source>
</evidence>
<dbReference type="RefSeq" id="WP_139838163.1">
    <property type="nucleotide sequence ID" value="NZ_FWFJ01000030.1"/>
</dbReference>
<gene>
    <name evidence="2" type="ORF">ROG8370_02826</name>
</gene>
<sequence>MVKIFGAFLSIVFLVAVCIGTIFLAYYGWNIAAAVVKGAKTLEPNIYVPLVVTLLTASIGLAATLYTQTKTRIRETEG</sequence>
<keyword evidence="1" id="KW-1133">Transmembrane helix</keyword>
<dbReference type="AlphaFoldDB" id="A0A1X6ZU40"/>
<feature type="transmembrane region" description="Helical" evidence="1">
    <location>
        <begin position="7"/>
        <end position="26"/>
    </location>
</feature>
<name>A0A1X6ZU40_9RHOB</name>
<keyword evidence="1" id="KW-0472">Membrane</keyword>
<dbReference type="Proteomes" id="UP000194012">
    <property type="component" value="Unassembled WGS sequence"/>
</dbReference>